<organism evidence="2 3">
    <name type="scientific">Synechococcus phage S-CAM3</name>
    <dbReference type="NCBI Taxonomy" id="1883366"/>
    <lineage>
        <taxon>Viruses</taxon>
        <taxon>Duplodnaviria</taxon>
        <taxon>Heunggongvirae</taxon>
        <taxon>Uroviricota</taxon>
        <taxon>Caudoviricetes</taxon>
        <taxon>Pantevenvirales</taxon>
        <taxon>Kyanoviridae</taxon>
        <taxon>Charybdisvirus</taxon>
        <taxon>Charybdisvirus scam3</taxon>
    </lineage>
</organism>
<evidence type="ECO:0000313" key="1">
    <source>
        <dbReference type="EMBL" id="AOV58823.1"/>
    </source>
</evidence>
<evidence type="ECO:0000313" key="3">
    <source>
        <dbReference type="Proteomes" id="UP000204537"/>
    </source>
</evidence>
<dbReference type="EMBL" id="KU686199">
    <property type="protein sequence ID" value="AOV59062.1"/>
    <property type="molecule type" value="Genomic_DNA"/>
</dbReference>
<proteinExistence type="predicted"/>
<dbReference type="Proteomes" id="UP000204537">
    <property type="component" value="Segment"/>
</dbReference>
<dbReference type="OrthoDB" id="32930at10239"/>
<dbReference type="EMBL" id="KU686198">
    <property type="protein sequence ID" value="AOV58823.1"/>
    <property type="molecule type" value="Genomic_DNA"/>
</dbReference>
<reference evidence="3 4" key="1">
    <citation type="journal article" date="2016" name="Virology">
        <title>The genomic content and context of auxiliary metabolic genes in marine cyanomyoviruses.</title>
        <authorList>
            <person name="Crummett L.T."/>
            <person name="Puxty R.J."/>
            <person name="Weihe C."/>
            <person name="Marston M.F."/>
            <person name="Martiny J.B."/>
        </authorList>
    </citation>
    <scope>NUCLEOTIDE SEQUENCE [LARGE SCALE GENOMIC DNA]</scope>
    <source>
        <strain evidence="1">0910TB04</strain>
        <strain evidence="2">1010CC42</strain>
    </source>
</reference>
<dbReference type="GeneID" id="30306369"/>
<dbReference type="RefSeq" id="YP_009321342.1">
    <property type="nucleotide sequence ID" value="NC_031906.1"/>
</dbReference>
<gene>
    <name evidence="2" type="ORF">C421010_079</name>
    <name evidence="1" type="ORF">T040910_079</name>
</gene>
<name>A0A1D8KK75_9CAUD</name>
<sequence length="295" mass="31879">MAILVPGAGFTNVGGMWQILPPPKPGKFGIRRDGINLNIYETIGTVPITAQGNLVCPGGTPFSPTQPSPELITGITVTPGSIPNRQGNGVTVLVGSKPNIPEMLMPVYNEPYVQYGTIGPITPGLVTLVLPVSLIGYVTEKYFYDGESGFSELYKGDTTPNIRDNVRGASRDGGVGTLKTPGFKRDKKITVKDIPGSGTLPISSSTTSTETALTIGSPATQQAAANSSYVWSMKPSLIRTERLFFTITVTSTCPPYIWYFPAYMDVDNNWTPHTKRIQYRINKQKTALPGEEARF</sequence>
<keyword evidence="3" id="KW-1185">Reference proteome</keyword>
<accession>A0A1D8KK75</accession>
<dbReference type="KEGG" id="vg:30306369"/>
<protein>
    <submittedName>
        <fullName evidence="2">Uncharacterized protein</fullName>
    </submittedName>
</protein>
<evidence type="ECO:0000313" key="2">
    <source>
        <dbReference type="EMBL" id="AOV59062.1"/>
    </source>
</evidence>
<dbReference type="Proteomes" id="UP000240804">
    <property type="component" value="Segment"/>
</dbReference>
<evidence type="ECO:0000313" key="4">
    <source>
        <dbReference type="Proteomes" id="UP000240804"/>
    </source>
</evidence>